<evidence type="ECO:0000313" key="16">
    <source>
        <dbReference type="Proteomes" id="UP001324634"/>
    </source>
</evidence>
<dbReference type="InterPro" id="IPR036890">
    <property type="entry name" value="HATPase_C_sf"/>
</dbReference>
<dbReference type="CDD" id="cd00130">
    <property type="entry name" value="PAS"/>
    <property type="match status" value="1"/>
</dbReference>
<dbReference type="RefSeq" id="WP_321399571.1">
    <property type="nucleotide sequence ID" value="NZ_CP139487.1"/>
</dbReference>
<feature type="domain" description="Histidine kinase" evidence="12">
    <location>
        <begin position="312"/>
        <end position="530"/>
    </location>
</feature>
<feature type="domain" description="PAC" evidence="14">
    <location>
        <begin position="254"/>
        <end position="304"/>
    </location>
</feature>
<keyword evidence="8" id="KW-0418">Kinase</keyword>
<dbReference type="PROSITE" id="PS50112">
    <property type="entry name" value="PAS"/>
    <property type="match status" value="1"/>
</dbReference>
<dbReference type="InterPro" id="IPR036097">
    <property type="entry name" value="HisK_dim/P_sf"/>
</dbReference>
<dbReference type="Proteomes" id="UP001324634">
    <property type="component" value="Chromosome"/>
</dbReference>
<dbReference type="InterPro" id="IPR013767">
    <property type="entry name" value="PAS_fold"/>
</dbReference>
<evidence type="ECO:0000256" key="4">
    <source>
        <dbReference type="ARBA" id="ARBA00022475"/>
    </source>
</evidence>
<evidence type="ECO:0000256" key="5">
    <source>
        <dbReference type="ARBA" id="ARBA00022553"/>
    </source>
</evidence>
<dbReference type="Pfam" id="PF00989">
    <property type="entry name" value="PAS"/>
    <property type="match status" value="1"/>
</dbReference>
<dbReference type="CDD" id="cd00082">
    <property type="entry name" value="HisKA"/>
    <property type="match status" value="1"/>
</dbReference>
<keyword evidence="5" id="KW-0597">Phosphoprotein</keyword>
<dbReference type="GO" id="GO:0000155">
    <property type="term" value="F:phosphorelay sensor kinase activity"/>
    <property type="evidence" value="ECO:0007669"/>
    <property type="project" value="InterPro"/>
</dbReference>
<dbReference type="GO" id="GO:0005524">
    <property type="term" value="F:ATP binding"/>
    <property type="evidence" value="ECO:0007669"/>
    <property type="project" value="UniProtKB-KW"/>
</dbReference>
<dbReference type="SUPFAM" id="SSF55785">
    <property type="entry name" value="PYP-like sensor domain (PAS domain)"/>
    <property type="match status" value="2"/>
</dbReference>
<dbReference type="NCBIfam" id="TIGR00229">
    <property type="entry name" value="sensory_box"/>
    <property type="match status" value="1"/>
</dbReference>
<dbReference type="InterPro" id="IPR004358">
    <property type="entry name" value="Sig_transdc_His_kin-like_C"/>
</dbReference>
<keyword evidence="9" id="KW-0067">ATP-binding</keyword>
<evidence type="ECO:0000256" key="2">
    <source>
        <dbReference type="ARBA" id="ARBA00004236"/>
    </source>
</evidence>
<accession>A0AAX4HUD8</accession>
<dbReference type="Gene3D" id="1.10.287.130">
    <property type="match status" value="1"/>
</dbReference>
<dbReference type="InterPro" id="IPR000700">
    <property type="entry name" value="PAS-assoc_C"/>
</dbReference>
<evidence type="ECO:0000256" key="11">
    <source>
        <dbReference type="ARBA" id="ARBA00023136"/>
    </source>
</evidence>
<dbReference type="SUPFAM" id="SSF55874">
    <property type="entry name" value="ATPase domain of HSP90 chaperone/DNA topoisomerase II/histidine kinase"/>
    <property type="match status" value="1"/>
</dbReference>
<dbReference type="InterPro" id="IPR013656">
    <property type="entry name" value="PAS_4"/>
</dbReference>
<evidence type="ECO:0000256" key="1">
    <source>
        <dbReference type="ARBA" id="ARBA00000085"/>
    </source>
</evidence>
<dbReference type="PANTHER" id="PTHR43047:SF72">
    <property type="entry name" value="OSMOSENSING HISTIDINE PROTEIN KINASE SLN1"/>
    <property type="match status" value="1"/>
</dbReference>
<evidence type="ECO:0000259" key="12">
    <source>
        <dbReference type="PROSITE" id="PS50109"/>
    </source>
</evidence>
<name>A0AAX4HUD8_9BACT</name>
<dbReference type="KEGG" id="psti:SOO65_09080"/>
<dbReference type="GO" id="GO:0009927">
    <property type="term" value="F:histidine phosphotransfer kinase activity"/>
    <property type="evidence" value="ECO:0007669"/>
    <property type="project" value="TreeGrafter"/>
</dbReference>
<dbReference type="InterPro" id="IPR035965">
    <property type="entry name" value="PAS-like_dom_sf"/>
</dbReference>
<protein>
    <recommendedName>
        <fullName evidence="3">histidine kinase</fullName>
        <ecNumber evidence="3">2.7.13.3</ecNumber>
    </recommendedName>
</protein>
<evidence type="ECO:0000259" key="13">
    <source>
        <dbReference type="PROSITE" id="PS50112"/>
    </source>
</evidence>
<keyword evidence="16" id="KW-1185">Reference proteome</keyword>
<keyword evidence="11" id="KW-0472">Membrane</keyword>
<dbReference type="GO" id="GO:0005886">
    <property type="term" value="C:plasma membrane"/>
    <property type="evidence" value="ECO:0007669"/>
    <property type="project" value="UniProtKB-SubCell"/>
</dbReference>
<keyword evidence="10" id="KW-0902">Two-component regulatory system</keyword>
<dbReference type="FunFam" id="3.30.565.10:FF:000023">
    <property type="entry name" value="PAS domain-containing sensor histidine kinase"/>
    <property type="match status" value="1"/>
</dbReference>
<dbReference type="SUPFAM" id="SSF47384">
    <property type="entry name" value="Homodimeric domain of signal transducing histidine kinase"/>
    <property type="match status" value="1"/>
</dbReference>
<keyword evidence="6" id="KW-0808">Transferase</keyword>
<evidence type="ECO:0000256" key="7">
    <source>
        <dbReference type="ARBA" id="ARBA00022741"/>
    </source>
</evidence>
<dbReference type="CDD" id="cd00075">
    <property type="entry name" value="HATPase"/>
    <property type="match status" value="1"/>
</dbReference>
<evidence type="ECO:0000256" key="8">
    <source>
        <dbReference type="ARBA" id="ARBA00022777"/>
    </source>
</evidence>
<evidence type="ECO:0000256" key="10">
    <source>
        <dbReference type="ARBA" id="ARBA00023012"/>
    </source>
</evidence>
<dbReference type="Gene3D" id="3.30.565.10">
    <property type="entry name" value="Histidine kinase-like ATPase, C-terminal domain"/>
    <property type="match status" value="1"/>
</dbReference>
<dbReference type="Gene3D" id="3.30.450.20">
    <property type="entry name" value="PAS domain"/>
    <property type="match status" value="2"/>
</dbReference>
<comment type="catalytic activity">
    <reaction evidence="1">
        <text>ATP + protein L-histidine = ADP + protein N-phospho-L-histidine.</text>
        <dbReference type="EC" id="2.7.13.3"/>
    </reaction>
</comment>
<evidence type="ECO:0000256" key="6">
    <source>
        <dbReference type="ARBA" id="ARBA00022679"/>
    </source>
</evidence>
<dbReference type="InterPro" id="IPR000014">
    <property type="entry name" value="PAS"/>
</dbReference>
<dbReference type="SMART" id="SM00091">
    <property type="entry name" value="PAS"/>
    <property type="match status" value="2"/>
</dbReference>
<keyword evidence="7" id="KW-0547">Nucleotide-binding</keyword>
<evidence type="ECO:0000313" key="15">
    <source>
        <dbReference type="EMBL" id="WPU66902.1"/>
    </source>
</evidence>
<dbReference type="PROSITE" id="PS50113">
    <property type="entry name" value="PAC"/>
    <property type="match status" value="1"/>
</dbReference>
<feature type="domain" description="PAS" evidence="13">
    <location>
        <begin position="176"/>
        <end position="229"/>
    </location>
</feature>
<dbReference type="Pfam" id="PF00512">
    <property type="entry name" value="HisKA"/>
    <property type="match status" value="1"/>
</dbReference>
<evidence type="ECO:0000259" key="14">
    <source>
        <dbReference type="PROSITE" id="PS50113"/>
    </source>
</evidence>
<dbReference type="InterPro" id="IPR005467">
    <property type="entry name" value="His_kinase_dom"/>
</dbReference>
<dbReference type="Pfam" id="PF02518">
    <property type="entry name" value="HATPase_c"/>
    <property type="match status" value="1"/>
</dbReference>
<sequence length="540" mass="61196">MLNAQQHSSNPQSDYRKLVASLPGMYIVMLPDAPHFTIVDCNSDLFRITKRRPEEVIGKPLFEAFPDNPDHPEANGVKNLLRSLLVVMETKSPHTMAIQRYDVKNEKGIFEERYWNPINYPVLDDAGNILYVINQGEDVTELIRTKQVNEKLERMETEVYIRAREIQEVNEKLRSAEAKYRGLFESAQDAIVVLDKWGKIKFVNHQTIHQFGYTEEELVNRDVELLVPERLKKSHLAFRLTYFDNPIPKHIGERQVELCGLHKDGHEFPISVTLSPLLTREGLWITAIIRDISETKRLMAESIHAREDIIATVSHDLKNPLSSIVGNVALLTKFNNKQTDPDPKLEKIIHGLQKAAGQMTSLIQNLLDFSKLEAKCFVVNKNPQNVSDIVQGVTQIFEPLAWDKKIKLTVSVEPNLPILNCDNLCVNRVLSNLLSNAIKFTPKGGSIEVQVKKDIESIVFMVKDNGPGISEEEIEHVFDRYWQSKRTAIKGTGLGLAIVKGIIDAHDGYVWVECKVGVGSAFYFTLPLNASATTELESFH</sequence>
<proteinExistence type="predicted"/>
<dbReference type="SMART" id="SM00388">
    <property type="entry name" value="HisKA"/>
    <property type="match status" value="1"/>
</dbReference>
<dbReference type="InterPro" id="IPR003661">
    <property type="entry name" value="HisK_dim/P_dom"/>
</dbReference>
<dbReference type="PANTHER" id="PTHR43047">
    <property type="entry name" value="TWO-COMPONENT HISTIDINE PROTEIN KINASE"/>
    <property type="match status" value="1"/>
</dbReference>
<gene>
    <name evidence="15" type="ORF">SOO65_09080</name>
</gene>
<dbReference type="SMART" id="SM00387">
    <property type="entry name" value="HATPase_c"/>
    <property type="match status" value="1"/>
</dbReference>
<evidence type="ECO:0000256" key="9">
    <source>
        <dbReference type="ARBA" id="ARBA00022840"/>
    </source>
</evidence>
<dbReference type="GO" id="GO:0006355">
    <property type="term" value="P:regulation of DNA-templated transcription"/>
    <property type="evidence" value="ECO:0007669"/>
    <property type="project" value="InterPro"/>
</dbReference>
<evidence type="ECO:0000256" key="3">
    <source>
        <dbReference type="ARBA" id="ARBA00012438"/>
    </source>
</evidence>
<dbReference type="EMBL" id="CP139487">
    <property type="protein sequence ID" value="WPU66902.1"/>
    <property type="molecule type" value="Genomic_DNA"/>
</dbReference>
<dbReference type="AlphaFoldDB" id="A0AAX4HUD8"/>
<dbReference type="PRINTS" id="PR00344">
    <property type="entry name" value="BCTRLSENSOR"/>
</dbReference>
<reference evidence="15 16" key="1">
    <citation type="submission" date="2023-11" db="EMBL/GenBank/DDBJ databases">
        <title>Peredibacter starrii A3.12.</title>
        <authorList>
            <person name="Mitchell R.J."/>
        </authorList>
    </citation>
    <scope>NUCLEOTIDE SEQUENCE [LARGE SCALE GENOMIC DNA]</scope>
    <source>
        <strain evidence="15 16">A3.12</strain>
    </source>
</reference>
<keyword evidence="4" id="KW-1003">Cell membrane</keyword>
<dbReference type="EC" id="2.7.13.3" evidence="3"/>
<organism evidence="15 16">
    <name type="scientific">Peredibacter starrii</name>
    <dbReference type="NCBI Taxonomy" id="28202"/>
    <lineage>
        <taxon>Bacteria</taxon>
        <taxon>Pseudomonadati</taxon>
        <taxon>Bdellovibrionota</taxon>
        <taxon>Bacteriovoracia</taxon>
        <taxon>Bacteriovoracales</taxon>
        <taxon>Bacteriovoracaceae</taxon>
        <taxon>Peredibacter</taxon>
    </lineage>
</organism>
<dbReference type="InterPro" id="IPR003594">
    <property type="entry name" value="HATPase_dom"/>
</dbReference>
<dbReference type="PROSITE" id="PS50109">
    <property type="entry name" value="HIS_KIN"/>
    <property type="match status" value="1"/>
</dbReference>
<dbReference type="Pfam" id="PF08448">
    <property type="entry name" value="PAS_4"/>
    <property type="match status" value="1"/>
</dbReference>
<comment type="subcellular location">
    <subcellularLocation>
        <location evidence="2">Cell membrane</location>
    </subcellularLocation>
</comment>